<protein>
    <recommendedName>
        <fullName evidence="4">T9SS type A sorting domain-containing protein</fullName>
    </recommendedName>
</protein>
<comment type="caution">
    <text evidence="2">The sequence shown here is derived from an EMBL/GenBank/DDBJ whole genome shotgun (WGS) entry which is preliminary data.</text>
</comment>
<evidence type="ECO:0000313" key="3">
    <source>
        <dbReference type="Proteomes" id="UP000696931"/>
    </source>
</evidence>
<proteinExistence type="predicted"/>
<name>A0A933W361_UNCEI</name>
<sequence>MFAALSFACLAAIPTSASALTLRDSSFVTDGAVLTMKSTGSTLFVGGSFTRIGPFTGSAVVLPTADPKPGFPRLNIPYYWNSQVLCAASDSTGGWFLGGSFVLAQGQPHVRMLHVRADGTLADWAPAPNGNVNAMTFAGGRLYVTGAFTQIGGESRNGVAAIDTGTAAAFAWNPVPATGTVRDFLLANGKLYAYGSFRSMNGEPRAAIAAFDPASGALLPDVPSGPDRQASGQLLSLAANSDRLFLSGDFSYLSPPTGSFARLDTVSGNPTSPFEDVVGTVRTIVPDGNGGWFFGGSVTNARGQARTNLLHVNADGTLAPWTPSPNGEVRALALCGDTLFVGGAFTYCDGQFRPYLAAYQASTGVLLSAPPAPSSVVHALVRSGDRLFVGGAFTTMGGTSRYGLASLDWRRMLLSAQQPWGCGNGVNALTASATALYAGGIIGAITPVSSGFMHADTAGTITYTEPLGISGTGQAVVSDGAGGWYVGGSFAAPGVSVTSNLLHVRADETLGPLAPDVNGTILALLRSGTTLYLGGTFTSVNGSPRAGLAAIDVTTGALLPFDAALSSGASVRALTLLGDSLYVGGAFTAAGGQPRASAACVQAATGSLFAWDPQLSRTGGTPSVRKFVHSGGVLWTAGRFSHAAGQPRGNVAALDAVTAAPGAWTVDVITAQETTVEVLGNTVFVGGDFATVNGQPVSNLVALDATTGIKLPTWSAQPNGAVRVLQLHGGTLYLGGEFDFVNAAMRMRVAALNASTGTLLGWAPVANTFVYSIARDGNRVAMAGAFGTGNSITVHNAVGFSLASGRPNGFAPNVDGEVTALGTADGVVYVGGSFVTINAVTRVRLGAVAENGTLTSWASHSPALVYALTPYGSRLYVGGEINGKGSIRAISRVTGSAATWNPAPSGPIFALNAGSSLTAGGNCVGFGGASRSLLGSVTIATGAPTTWAPVINSPPTALLWNNGTLFAGGSFTTIASASHRYLAAWNTSTNALLPFDPVPDGAVSTLALGSDTLFTGGAFSNIAGSPRLRLAAFSASSLALLGVDPGVNGNVAVLEADRGRMLVAGAFTSVGMSARGGLAAVDLRTGYVRPWDPRTFGNVDDLHLSNGRVYAVGTFFRTEAPVRNLAAAFDTATAEVSPWAPEPDGTVFSMAEHEGTFYLGGAFSSAGGAARTSLAQVDTTAGLATAWNPGTNGTPIRLAVDSGTLFVGGAFTSAGGQPRGNGAAFDATTGVLTSWNPSANNQITSFAFQPGELFVGGAFTSIGGASRPKLALLSRTTGLATAWNAGMSSGVSEQVDVLDLNNGLLFVGGTFGSVANGAYGSFNLALLDAPTGAPIAWRPDPWQGVHALLRDRGTLHVGGFFSTIASEGHPFYAALLDPSYQLELLDAPAEPAVTAFTLGAPTPNPARNRSRLAFTLPAAGAVRLGLFDVTGRRVAALLSGERLEAGRHEHTVDVSRQAPGLYWYRLEYGGRILVRSVTVRP</sequence>
<evidence type="ECO:0008006" key="4">
    <source>
        <dbReference type="Google" id="ProtNLM"/>
    </source>
</evidence>
<gene>
    <name evidence="2" type="ORF">HZA61_08805</name>
</gene>
<accession>A0A933W361</accession>
<dbReference type="SUPFAM" id="SSF50998">
    <property type="entry name" value="Quinoprotein alcohol dehydrogenase-like"/>
    <property type="match status" value="3"/>
</dbReference>
<evidence type="ECO:0000256" key="1">
    <source>
        <dbReference type="SAM" id="SignalP"/>
    </source>
</evidence>
<dbReference type="InterPro" id="IPR011047">
    <property type="entry name" value="Quinoprotein_ADH-like_sf"/>
</dbReference>
<dbReference type="SUPFAM" id="SSF50969">
    <property type="entry name" value="YVTN repeat-like/Quinoprotein amine dehydrogenase"/>
    <property type="match status" value="1"/>
</dbReference>
<feature type="chain" id="PRO_5036749650" description="T9SS type A sorting domain-containing protein" evidence="1">
    <location>
        <begin position="20"/>
        <end position="1481"/>
    </location>
</feature>
<dbReference type="PANTHER" id="PTHR31778:SF2">
    <property type="entry name" value="BUD SITE SELECTION PROTEIN RAX2"/>
    <property type="match status" value="1"/>
</dbReference>
<keyword evidence="1" id="KW-0732">Signal</keyword>
<evidence type="ECO:0000313" key="2">
    <source>
        <dbReference type="EMBL" id="MBI5169573.1"/>
    </source>
</evidence>
<dbReference type="InterPro" id="IPR011044">
    <property type="entry name" value="Quino_amine_DH_bsu"/>
</dbReference>
<dbReference type="Proteomes" id="UP000696931">
    <property type="component" value="Unassembled WGS sequence"/>
</dbReference>
<dbReference type="GO" id="GO:1902929">
    <property type="term" value="C:plasma membrane of growing cell tip"/>
    <property type="evidence" value="ECO:0007669"/>
    <property type="project" value="TreeGrafter"/>
</dbReference>
<feature type="signal peptide" evidence="1">
    <location>
        <begin position="1"/>
        <end position="19"/>
    </location>
</feature>
<reference evidence="2" key="1">
    <citation type="submission" date="2020-07" db="EMBL/GenBank/DDBJ databases">
        <title>Huge and variable diversity of episymbiotic CPR bacteria and DPANN archaea in groundwater ecosystems.</title>
        <authorList>
            <person name="He C.Y."/>
            <person name="Keren R."/>
            <person name="Whittaker M."/>
            <person name="Farag I.F."/>
            <person name="Doudna J."/>
            <person name="Cate J.H.D."/>
            <person name="Banfield J.F."/>
        </authorList>
    </citation>
    <scope>NUCLEOTIDE SEQUENCE</scope>
    <source>
        <strain evidence="2">NC_groundwater_1813_Pr3_B-0.1um_71_17</strain>
    </source>
</reference>
<dbReference type="PANTHER" id="PTHR31778">
    <property type="entry name" value="BUD SITE SELECTION PROTEIN RAX2"/>
    <property type="match status" value="1"/>
</dbReference>
<dbReference type="EMBL" id="JACRIW010000058">
    <property type="protein sequence ID" value="MBI5169573.1"/>
    <property type="molecule type" value="Genomic_DNA"/>
</dbReference>
<organism evidence="2 3">
    <name type="scientific">Eiseniibacteriota bacterium</name>
    <dbReference type="NCBI Taxonomy" id="2212470"/>
    <lineage>
        <taxon>Bacteria</taxon>
        <taxon>Candidatus Eiseniibacteriota</taxon>
    </lineage>
</organism>